<feature type="transmembrane region" description="Helical" evidence="6">
    <location>
        <begin position="204"/>
        <end position="225"/>
    </location>
</feature>
<dbReference type="EMBL" id="JACCBE010000001">
    <property type="protein sequence ID" value="NYD55805.1"/>
    <property type="molecule type" value="Genomic_DNA"/>
</dbReference>
<name>A0A7Y9EZ85_9ACTN</name>
<keyword evidence="3 6" id="KW-0812">Transmembrane</keyword>
<dbReference type="PANTHER" id="PTHR31272:SF4">
    <property type="entry name" value="CYTOCHROME C-TYPE BIOGENESIS PROTEIN HI_1454-RELATED"/>
    <property type="match status" value="1"/>
</dbReference>
<accession>A0A7Y9EZ85</accession>
<organism evidence="8 9">
    <name type="scientific">Nocardioides marinisabuli</name>
    <dbReference type="NCBI Taxonomy" id="419476"/>
    <lineage>
        <taxon>Bacteria</taxon>
        <taxon>Bacillati</taxon>
        <taxon>Actinomycetota</taxon>
        <taxon>Actinomycetes</taxon>
        <taxon>Propionibacteriales</taxon>
        <taxon>Nocardioidaceae</taxon>
        <taxon>Nocardioides</taxon>
    </lineage>
</organism>
<evidence type="ECO:0000256" key="6">
    <source>
        <dbReference type="SAM" id="Phobius"/>
    </source>
</evidence>
<feature type="transmembrane region" description="Helical" evidence="6">
    <location>
        <begin position="267"/>
        <end position="286"/>
    </location>
</feature>
<keyword evidence="5 6" id="KW-0472">Membrane</keyword>
<protein>
    <submittedName>
        <fullName evidence="8">Cytochrome c biogenesis protein CcdA</fullName>
    </submittedName>
</protein>
<feature type="domain" description="Cytochrome C biogenesis protein transmembrane" evidence="7">
    <location>
        <begin position="6"/>
        <end position="216"/>
    </location>
</feature>
<dbReference type="InterPro" id="IPR051790">
    <property type="entry name" value="Cytochrome_c-biogenesis_DsbD"/>
</dbReference>
<feature type="transmembrane region" description="Helical" evidence="6">
    <location>
        <begin position="6"/>
        <end position="34"/>
    </location>
</feature>
<comment type="similarity">
    <text evidence="2">Belongs to the DsbD family.</text>
</comment>
<proteinExistence type="inferred from homology"/>
<reference evidence="8 9" key="1">
    <citation type="submission" date="2020-07" db="EMBL/GenBank/DDBJ databases">
        <title>Sequencing the genomes of 1000 actinobacteria strains.</title>
        <authorList>
            <person name="Klenk H.-P."/>
        </authorList>
    </citation>
    <scope>NUCLEOTIDE SEQUENCE [LARGE SCALE GENOMIC DNA]</scope>
    <source>
        <strain evidence="8 9">DSM 18965</strain>
    </source>
</reference>
<dbReference type="RefSeq" id="WP_219633603.1">
    <property type="nucleotide sequence ID" value="NZ_CP059163.1"/>
</dbReference>
<keyword evidence="9" id="KW-1185">Reference proteome</keyword>
<feature type="transmembrane region" description="Helical" evidence="6">
    <location>
        <begin position="127"/>
        <end position="157"/>
    </location>
</feature>
<comment type="subcellular location">
    <subcellularLocation>
        <location evidence="1">Membrane</location>
        <topology evidence="1">Multi-pass membrane protein</topology>
    </subcellularLocation>
</comment>
<dbReference type="AlphaFoldDB" id="A0A7Y9EZ85"/>
<dbReference type="Proteomes" id="UP000516957">
    <property type="component" value="Unassembled WGS sequence"/>
</dbReference>
<evidence type="ECO:0000256" key="3">
    <source>
        <dbReference type="ARBA" id="ARBA00022692"/>
    </source>
</evidence>
<dbReference type="GO" id="GO:0017004">
    <property type="term" value="P:cytochrome complex assembly"/>
    <property type="evidence" value="ECO:0007669"/>
    <property type="project" value="InterPro"/>
</dbReference>
<feature type="transmembrane region" description="Helical" evidence="6">
    <location>
        <begin position="46"/>
        <end position="72"/>
    </location>
</feature>
<evidence type="ECO:0000256" key="4">
    <source>
        <dbReference type="ARBA" id="ARBA00022989"/>
    </source>
</evidence>
<evidence type="ECO:0000256" key="1">
    <source>
        <dbReference type="ARBA" id="ARBA00004141"/>
    </source>
</evidence>
<evidence type="ECO:0000313" key="8">
    <source>
        <dbReference type="EMBL" id="NYD55805.1"/>
    </source>
</evidence>
<evidence type="ECO:0000256" key="5">
    <source>
        <dbReference type="ARBA" id="ARBA00023136"/>
    </source>
</evidence>
<evidence type="ECO:0000259" key="7">
    <source>
        <dbReference type="Pfam" id="PF02683"/>
    </source>
</evidence>
<sequence length="301" mass="30692">MSEGLLAVALGAGMLAAVNPCGFALLPAYVSLLVAGDDSPDRGRAVLRALGLTGAMTLGFSGVFLAFGLAVAPVVGQVQRHLPWVTVVLGLTLLLLGGWLLAGRSLRLPSLRFSRRPRGPAPLRRSFWSMAGFGAGYAVASLSCTVAPFLAVVVAGFRTDSVLEGVALFAAYAAGMGAVVGTLAVATALASPTTVQRLRRSGAWAPRVAGLVLLLAGAYVAYYGWWELRVLGADAGSVADAADDPVIAAAAAVQQALVDVATAVGPGGWALLLGALVVAGLLVSRARSRAARPSRPQEARR</sequence>
<evidence type="ECO:0000256" key="2">
    <source>
        <dbReference type="ARBA" id="ARBA00006143"/>
    </source>
</evidence>
<gene>
    <name evidence="8" type="ORF">BKA08_000043</name>
</gene>
<keyword evidence="4 6" id="KW-1133">Transmembrane helix</keyword>
<dbReference type="InterPro" id="IPR003834">
    <property type="entry name" value="Cyt_c_assmbl_TM_dom"/>
</dbReference>
<dbReference type="GO" id="GO:0016020">
    <property type="term" value="C:membrane"/>
    <property type="evidence" value="ECO:0007669"/>
    <property type="project" value="UniProtKB-SubCell"/>
</dbReference>
<evidence type="ECO:0000313" key="9">
    <source>
        <dbReference type="Proteomes" id="UP000516957"/>
    </source>
</evidence>
<comment type="caution">
    <text evidence="8">The sequence shown here is derived from an EMBL/GenBank/DDBJ whole genome shotgun (WGS) entry which is preliminary data.</text>
</comment>
<dbReference type="PANTHER" id="PTHR31272">
    <property type="entry name" value="CYTOCHROME C-TYPE BIOGENESIS PROTEIN HI_1454-RELATED"/>
    <property type="match status" value="1"/>
</dbReference>
<feature type="transmembrane region" description="Helical" evidence="6">
    <location>
        <begin position="84"/>
        <end position="106"/>
    </location>
</feature>
<dbReference type="Pfam" id="PF02683">
    <property type="entry name" value="DsbD_TM"/>
    <property type="match status" value="1"/>
</dbReference>
<feature type="transmembrane region" description="Helical" evidence="6">
    <location>
        <begin position="169"/>
        <end position="192"/>
    </location>
</feature>